<feature type="domain" description="Tet-like 2OG-Fe(II) oxygenase" evidence="1">
    <location>
        <begin position="138"/>
        <end position="253"/>
    </location>
</feature>
<dbReference type="InterPro" id="IPR046798">
    <property type="entry name" value="2OG-FeII_Oxy_6"/>
</dbReference>
<dbReference type="EMBL" id="LAVV01004154">
    <property type="protein sequence ID" value="KNZ61658.1"/>
    <property type="molecule type" value="Genomic_DNA"/>
</dbReference>
<dbReference type="Pfam" id="PF20515">
    <property type="entry name" value="2OG-FeII_Oxy_6"/>
    <property type="match status" value="1"/>
</dbReference>
<dbReference type="AlphaFoldDB" id="A0A0L6VLL4"/>
<organism evidence="2 3">
    <name type="scientific">Puccinia sorghi</name>
    <dbReference type="NCBI Taxonomy" id="27349"/>
    <lineage>
        <taxon>Eukaryota</taxon>
        <taxon>Fungi</taxon>
        <taxon>Dikarya</taxon>
        <taxon>Basidiomycota</taxon>
        <taxon>Pucciniomycotina</taxon>
        <taxon>Pucciniomycetes</taxon>
        <taxon>Pucciniales</taxon>
        <taxon>Pucciniaceae</taxon>
        <taxon>Puccinia</taxon>
    </lineage>
</organism>
<reference evidence="2 3" key="1">
    <citation type="submission" date="2015-08" db="EMBL/GenBank/DDBJ databases">
        <title>Next Generation Sequencing and Analysis of the Genome of Puccinia sorghi L Schw, the Causal Agent of Maize Common Rust.</title>
        <authorList>
            <person name="Rochi L."/>
            <person name="Burguener G."/>
            <person name="Darino M."/>
            <person name="Turjanski A."/>
            <person name="Kreff E."/>
            <person name="Dieguez M.J."/>
            <person name="Sacco F."/>
        </authorList>
    </citation>
    <scope>NUCLEOTIDE SEQUENCE [LARGE SCALE GENOMIC DNA]</scope>
    <source>
        <strain evidence="2 3">RO10H11247</strain>
    </source>
</reference>
<gene>
    <name evidence="2" type="ORF">VP01_1373g6</name>
</gene>
<accession>A0A0L6VLL4</accession>
<name>A0A0L6VLL4_9BASI</name>
<sequence>MPSCFACLDLASEPGIFPGGTTGCRSKHHFSGKRVRPGRMIKRWAHLCERAGEPFLPHDQGGMEDEEPEDSGESLVVENGEFVYYYLVPPNRQHDPTLAKHSPSQVPMSVTTKSTCVIAPRGKEAFFQVKFMPFSSMSPKEIQGWEKLVCFFLNHTNCVEAVKNNEPHMGGAMYCLVQCLEAMIQQCLYNAADEAASLWEANNWIAIHLQEMAPGIFDKSHEVLLAILPSMGSMEYHTPYKALDFASFFTFTMFWVSHSVFSNQMTPTRTNTPGLDCRAASTLKRVSHSDKYTRIGFSCQISERMSDEVIAGQQVQIANAEARLARKR</sequence>
<keyword evidence="3" id="KW-1185">Reference proteome</keyword>
<dbReference type="VEuPathDB" id="FungiDB:VP01_1373g6"/>
<evidence type="ECO:0000259" key="1">
    <source>
        <dbReference type="Pfam" id="PF20515"/>
    </source>
</evidence>
<proteinExistence type="predicted"/>
<evidence type="ECO:0000313" key="2">
    <source>
        <dbReference type="EMBL" id="KNZ61658.1"/>
    </source>
</evidence>
<protein>
    <recommendedName>
        <fullName evidence="1">Tet-like 2OG-Fe(II) oxygenase domain-containing protein</fullName>
    </recommendedName>
</protein>
<comment type="caution">
    <text evidence="2">The sequence shown here is derived from an EMBL/GenBank/DDBJ whole genome shotgun (WGS) entry which is preliminary data.</text>
</comment>
<evidence type="ECO:0000313" key="3">
    <source>
        <dbReference type="Proteomes" id="UP000037035"/>
    </source>
</evidence>
<dbReference type="Proteomes" id="UP000037035">
    <property type="component" value="Unassembled WGS sequence"/>
</dbReference>